<keyword evidence="1" id="KW-0472">Membrane</keyword>
<gene>
    <name evidence="2" type="ORF">EDD76_107109</name>
</gene>
<feature type="transmembrane region" description="Helical" evidence="1">
    <location>
        <begin position="31"/>
        <end position="49"/>
    </location>
</feature>
<accession>A0A4R1QYB8</accession>
<dbReference type="OrthoDB" id="1957654at2"/>
<feature type="transmembrane region" description="Helical" evidence="1">
    <location>
        <begin position="7"/>
        <end position="25"/>
    </location>
</feature>
<dbReference type="Proteomes" id="UP000295718">
    <property type="component" value="Unassembled WGS sequence"/>
</dbReference>
<evidence type="ECO:0000313" key="3">
    <source>
        <dbReference type="Proteomes" id="UP000295718"/>
    </source>
</evidence>
<keyword evidence="3" id="KW-1185">Reference proteome</keyword>
<keyword evidence="1" id="KW-1133">Transmembrane helix</keyword>
<name>A0A4R1QYB8_9FIRM</name>
<dbReference type="AlphaFoldDB" id="A0A4R1QYB8"/>
<organism evidence="2 3">
    <name type="scientific">Kineothrix alysoides</name>
    <dbReference type="NCBI Taxonomy" id="1469948"/>
    <lineage>
        <taxon>Bacteria</taxon>
        <taxon>Bacillati</taxon>
        <taxon>Bacillota</taxon>
        <taxon>Clostridia</taxon>
        <taxon>Lachnospirales</taxon>
        <taxon>Lachnospiraceae</taxon>
        <taxon>Kineothrix</taxon>
    </lineage>
</organism>
<keyword evidence="1" id="KW-0812">Transmembrane</keyword>
<protein>
    <submittedName>
        <fullName evidence="2">Uncharacterized protein</fullName>
    </submittedName>
</protein>
<comment type="caution">
    <text evidence="2">The sequence shown here is derived from an EMBL/GenBank/DDBJ whole genome shotgun (WGS) entry which is preliminary data.</text>
</comment>
<evidence type="ECO:0000313" key="2">
    <source>
        <dbReference type="EMBL" id="TCL57994.1"/>
    </source>
</evidence>
<proteinExistence type="predicted"/>
<reference evidence="2 3" key="1">
    <citation type="submission" date="2019-03" db="EMBL/GenBank/DDBJ databases">
        <title>Genomic Encyclopedia of Type Strains, Phase IV (KMG-IV): sequencing the most valuable type-strain genomes for metagenomic binning, comparative biology and taxonomic classification.</title>
        <authorList>
            <person name="Goeker M."/>
        </authorList>
    </citation>
    <scope>NUCLEOTIDE SEQUENCE [LARGE SCALE GENOMIC DNA]</scope>
    <source>
        <strain evidence="2 3">DSM 100556</strain>
    </source>
</reference>
<sequence>MKKVQIISLIIFIATLLIMGINIFFTPLSDWIIRINGTIMLINIGVISYSTMKNFKMNK</sequence>
<dbReference type="EMBL" id="SLUO01000007">
    <property type="protein sequence ID" value="TCL57994.1"/>
    <property type="molecule type" value="Genomic_DNA"/>
</dbReference>
<evidence type="ECO:0000256" key="1">
    <source>
        <dbReference type="SAM" id="Phobius"/>
    </source>
</evidence>